<dbReference type="Proteomes" id="UP000728647">
    <property type="component" value="Unassembled WGS sequence"/>
</dbReference>
<proteinExistence type="predicted"/>
<comment type="caution">
    <text evidence="3">The sequence shown here is derived from an EMBL/GenBank/DDBJ whole genome shotgun (WGS) entry which is preliminary data.</text>
</comment>
<evidence type="ECO:0000259" key="2">
    <source>
        <dbReference type="Pfam" id="PF07510"/>
    </source>
</evidence>
<organism evidence="3 4">
    <name type="scientific">Haloterrigena gelatinilytica</name>
    <dbReference type="NCBI Taxonomy" id="2741724"/>
    <lineage>
        <taxon>Archaea</taxon>
        <taxon>Methanobacteriati</taxon>
        <taxon>Methanobacteriota</taxon>
        <taxon>Stenosarchaea group</taxon>
        <taxon>Halobacteria</taxon>
        <taxon>Halobacteriales</taxon>
        <taxon>Natrialbaceae</taxon>
        <taxon>Haloterrigena</taxon>
    </lineage>
</organism>
<sequence length="829" mass="96997">MESSDETPLCGTRVFLYPGDPDGTGIIDYDPTDYRDIYQELDFVDSTQFIRSLEQDIKLKNRSLLRVTDGERFEVPEYQRNFSWEEEQHEELWDTLLSILTLKPKSGELPVDTYFGTVYIARSSQGEVYEIIDGQQRLSTVSILLKNIKDHLEEKRTKVDGQLQAYAEHICEEYLDELLYRRKGPTETPFLELNDHDDSIYELLFQDPKKKVQTLKAMDQYDGRKQNAIRLRDLFDEVGIPEEVYEEDDELADTDLLESFRYFGDSHRRLVRTDEYYDAKVAEFADREEFDTPEKEVKALLNLAHFTLRSLRVSECIFQTDNQELRIEVFQSLNDRGVELSSMDKVRARIVGRFQGESDSDKQIARWENVVQMFGGDADAVEDFLAHYLAATEKSFETVTDARSNMLEAFRLKQIGRRDIKSRLASPGQARDFLEELENYAGRYREIVTADLTDDDTELKKEYREECEAILQRLNKLGTTQWRPFVMYVYQAVTEAPGKDAFLRDVLKTVENITFRVAISDLVATVVDDTYPKTCQAFRELEQSGNQFDIDTISETLIENIDSSARQLFGESFIDILITSENWRNNQTKQLFLKIADEDFRRRNQTGITKSELSEDPSEVHIEHILPLSYFLPGKNNPYAWLECFFDDGERNMIETQIDYLRNRDAHLLSSDDPGYDEIEQIIDGIEERFVRDLGNMMLLDEEVNTPIKNRLFSVKLREYHLRHSKDMDNLVNQYFSTTDNISNDKLEKLVALDLPDDETQFSDVHSTVQYFNEWWTYEQLINRKAQLITSILESLKFRTKPDEFEPYMDDIEDYVEEDIEKRLAVLTA</sequence>
<reference evidence="3" key="1">
    <citation type="submission" date="2020-06" db="EMBL/GenBank/DDBJ databases">
        <title>Haloterrigena sp. nov., an extremely halophilic archaeon isolated from a saline sediment.</title>
        <authorList>
            <person name="Liu B.-B."/>
        </authorList>
    </citation>
    <scope>NUCLEOTIDE SEQUENCE</scope>
    <source>
        <strain evidence="3">SYSU A121-1</strain>
    </source>
</reference>
<dbReference type="Pfam" id="PF07510">
    <property type="entry name" value="GmrSD_C"/>
    <property type="match status" value="1"/>
</dbReference>
<accession>A0A8J8GK53</accession>
<dbReference type="InterPro" id="IPR004919">
    <property type="entry name" value="GmrSD_N"/>
</dbReference>
<feature type="domain" description="GmrSD restriction endonucleases N-terminal" evidence="1">
    <location>
        <begin position="70"/>
        <end position="350"/>
    </location>
</feature>
<dbReference type="InterPro" id="IPR011089">
    <property type="entry name" value="GmrSD_C"/>
</dbReference>
<dbReference type="EMBL" id="JABURA010000001">
    <property type="protein sequence ID" value="NUB91146.1"/>
    <property type="molecule type" value="Genomic_DNA"/>
</dbReference>
<gene>
    <name evidence="3" type="ORF">HT576_08940</name>
</gene>
<feature type="domain" description="GmrSD restriction endonucleases C-terminal" evidence="2">
    <location>
        <begin position="579"/>
        <end position="731"/>
    </location>
</feature>
<name>A0A8J8GK53_9EURY</name>
<evidence type="ECO:0000313" key="4">
    <source>
        <dbReference type="Proteomes" id="UP000728647"/>
    </source>
</evidence>
<dbReference type="Pfam" id="PF03235">
    <property type="entry name" value="GmrSD_N"/>
    <property type="match status" value="1"/>
</dbReference>
<evidence type="ECO:0000313" key="3">
    <source>
        <dbReference type="EMBL" id="NUB91146.1"/>
    </source>
</evidence>
<evidence type="ECO:0000259" key="1">
    <source>
        <dbReference type="Pfam" id="PF03235"/>
    </source>
</evidence>
<dbReference type="PANTHER" id="PTHR35149">
    <property type="entry name" value="SLL5132 PROTEIN"/>
    <property type="match status" value="1"/>
</dbReference>
<dbReference type="RefSeq" id="WP_174701810.1">
    <property type="nucleotide sequence ID" value="NZ_JABURA010000001.1"/>
</dbReference>
<protein>
    <submittedName>
        <fullName evidence="3">DUF262 domain-containing protein</fullName>
    </submittedName>
</protein>
<dbReference type="PANTHER" id="PTHR35149:SF1">
    <property type="entry name" value="DUF5655 DOMAIN-CONTAINING PROTEIN"/>
    <property type="match status" value="1"/>
</dbReference>
<dbReference type="AlphaFoldDB" id="A0A8J8GK53"/>
<dbReference type="OrthoDB" id="318965at2157"/>